<keyword evidence="13" id="KW-1185">Reference proteome</keyword>
<evidence type="ECO:0000313" key="13">
    <source>
        <dbReference type="Proteomes" id="UP000814367"/>
    </source>
</evidence>
<comment type="caution">
    <text evidence="12">The sequence shown here is derived from an EMBL/GenBank/DDBJ whole genome shotgun (WGS) entry which is preliminary data.</text>
</comment>
<feature type="transmembrane region" description="Helical" evidence="10">
    <location>
        <begin position="239"/>
        <end position="255"/>
    </location>
</feature>
<feature type="transmembrane region" description="Helical" evidence="10">
    <location>
        <begin position="404"/>
        <end position="428"/>
    </location>
</feature>
<keyword evidence="2" id="KW-0813">Transport</keyword>
<feature type="transmembrane region" description="Helical" evidence="10">
    <location>
        <begin position="307"/>
        <end position="337"/>
    </location>
</feature>
<dbReference type="Pfam" id="PF00999">
    <property type="entry name" value="Na_H_Exchanger"/>
    <property type="match status" value="1"/>
</dbReference>
<evidence type="ECO:0000256" key="3">
    <source>
        <dbReference type="ARBA" id="ARBA00022475"/>
    </source>
</evidence>
<accession>A0ABS9NIR3</accession>
<evidence type="ECO:0000256" key="4">
    <source>
        <dbReference type="ARBA" id="ARBA00022692"/>
    </source>
</evidence>
<feature type="transmembrane region" description="Helical" evidence="10">
    <location>
        <begin position="366"/>
        <end position="392"/>
    </location>
</feature>
<feature type="transmembrane region" description="Helical" evidence="10">
    <location>
        <begin position="276"/>
        <end position="301"/>
    </location>
</feature>
<feature type="transmembrane region" description="Helical" evidence="10">
    <location>
        <begin position="156"/>
        <end position="177"/>
    </location>
</feature>
<feature type="transmembrane region" description="Helical" evidence="10">
    <location>
        <begin position="6"/>
        <end position="23"/>
    </location>
</feature>
<keyword evidence="9" id="KW-0739">Sodium transport</keyword>
<feature type="domain" description="Cation/H+ exchanger transmembrane" evidence="11">
    <location>
        <begin position="19"/>
        <end position="423"/>
    </location>
</feature>
<feature type="transmembrane region" description="Helical" evidence="10">
    <location>
        <begin position="216"/>
        <end position="233"/>
    </location>
</feature>
<dbReference type="InterPro" id="IPR018422">
    <property type="entry name" value="Cation/H_exchanger_CPA1"/>
</dbReference>
<dbReference type="Proteomes" id="UP000814367">
    <property type="component" value="Unassembled WGS sequence"/>
</dbReference>
<evidence type="ECO:0000256" key="10">
    <source>
        <dbReference type="SAM" id="Phobius"/>
    </source>
</evidence>
<feature type="transmembrane region" description="Helical" evidence="10">
    <location>
        <begin position="84"/>
        <end position="107"/>
    </location>
</feature>
<keyword evidence="5 10" id="KW-1133">Transmembrane helix</keyword>
<organism evidence="12 13">
    <name type="scientific">Staphylococcus warneri</name>
    <dbReference type="NCBI Taxonomy" id="1292"/>
    <lineage>
        <taxon>Bacteria</taxon>
        <taxon>Bacillati</taxon>
        <taxon>Bacillota</taxon>
        <taxon>Bacilli</taxon>
        <taxon>Bacillales</taxon>
        <taxon>Staphylococcaceae</taxon>
        <taxon>Staphylococcus</taxon>
    </lineage>
</organism>
<evidence type="ECO:0000256" key="1">
    <source>
        <dbReference type="ARBA" id="ARBA00004651"/>
    </source>
</evidence>
<proteinExistence type="predicted"/>
<protein>
    <submittedName>
        <fullName evidence="12">Sodium:proton antiporter</fullName>
    </submittedName>
</protein>
<gene>
    <name evidence="12" type="ORF">G8J23_10585</name>
</gene>
<feature type="transmembrane region" description="Helical" evidence="10">
    <location>
        <begin position="30"/>
        <end position="49"/>
    </location>
</feature>
<evidence type="ECO:0000256" key="2">
    <source>
        <dbReference type="ARBA" id="ARBA00022448"/>
    </source>
</evidence>
<evidence type="ECO:0000313" key="12">
    <source>
        <dbReference type="EMBL" id="MCG6226430.1"/>
    </source>
</evidence>
<sequence length="680" mass="76570">MEIFETLLIFIGVVIISSFVHTFMPKVPLAFIQIALGMLLFITPIPVEFNFDSELFMVALIAPLLFVEGVNVSRVHLRKYIKPVMMMALGLVITTVIGVGFFIHWIWPELPTGAAFAIAAILCPTDAVAVQAITNGKVLPKGAMTILEGESLLNDAAGIISFKIAVGALVTGTFSIMESVEQFLVASLGGAIVGLLIGMALVRFRLTLMRRGIENINMFTFIQLLTPFVTYLVAELFHASGIIAAVVAGLVHGFERDRIAQTRTRLQMSYNHTWNILGYVLNGFVFSILGFLVPEVVINIIKTEPHNLLFLVVITVLVALAVYLFRFLWVYVLYPYFYLAVSPFQKMISQDDDGNNTTEKPPKRSLYALIMTLCGVHGTISLAIALTLPYYLANHHAFDYRNDLLFIASGMVIISLVAAQLLLPFVTANAPEVKVGSMNFKEARIYILEHVIDYLNQKSTFETSYRYGNVIKEYHDKLTFLKTVEKDDENSKELERLQKIAFNVETKTLEQLVDDGSITNSILENYMRYAERTQVYKQASLIRRLIVLFRGALLKRRVKTTINSASSLSVTDNLLELVKINKIVHYNVVRRLGQEANNDNKLEVGMICDGYLMRIDNLTPNNFFNSPSEDTLTRIKLNALREQRRILRELIEDEEITEGTALKLRESINYDEMVIVDSMT</sequence>
<dbReference type="InterPro" id="IPR006153">
    <property type="entry name" value="Cation/H_exchanger_TM"/>
</dbReference>
<name>A0ABS9NIR3_STAWA</name>
<evidence type="ECO:0000256" key="5">
    <source>
        <dbReference type="ARBA" id="ARBA00022989"/>
    </source>
</evidence>
<keyword evidence="3" id="KW-1003">Cell membrane</keyword>
<evidence type="ECO:0000256" key="6">
    <source>
        <dbReference type="ARBA" id="ARBA00023053"/>
    </source>
</evidence>
<keyword evidence="7" id="KW-0406">Ion transport</keyword>
<dbReference type="RefSeq" id="WP_235065799.1">
    <property type="nucleotide sequence ID" value="NZ_CP049802.1"/>
</dbReference>
<evidence type="ECO:0000256" key="8">
    <source>
        <dbReference type="ARBA" id="ARBA00023136"/>
    </source>
</evidence>
<reference evidence="12 13" key="1">
    <citation type="submission" date="2020-03" db="EMBL/GenBank/DDBJ databases">
        <title>Comparative genetics of Staphylococcus warneri persistents from caprine mastitis.</title>
        <authorList>
            <person name="Franca C.A."/>
            <person name="Rosa D.S."/>
            <person name="Silva A."/>
            <person name="Rodrigues D.L.N."/>
            <person name="Santos R.G."/>
            <person name="Castillo R.E.H."/>
            <person name="Moreira M.A.S."/>
            <person name="Lima M.C."/>
            <person name="Gouveia G.V."/>
            <person name="Gouveia J.J.S."/>
            <person name="Souza R.F.S."/>
            <person name="Bertram B."/>
            <person name="Azevedo V."/>
            <person name="Costa M."/>
        </authorList>
    </citation>
    <scope>NUCLEOTIDE SEQUENCE [LARGE SCALE GENOMIC DNA]</scope>
    <source>
        <strain evidence="12 13">Cap 9.2</strain>
    </source>
</reference>
<dbReference type="EMBL" id="JAANHJ010000001">
    <property type="protein sequence ID" value="MCG6226430.1"/>
    <property type="molecule type" value="Genomic_DNA"/>
</dbReference>
<feature type="transmembrane region" description="Helical" evidence="10">
    <location>
        <begin position="183"/>
        <end position="204"/>
    </location>
</feature>
<keyword evidence="8 10" id="KW-0472">Membrane</keyword>
<evidence type="ECO:0000259" key="11">
    <source>
        <dbReference type="Pfam" id="PF00999"/>
    </source>
</evidence>
<evidence type="ECO:0000256" key="9">
    <source>
        <dbReference type="ARBA" id="ARBA00023201"/>
    </source>
</evidence>
<feature type="transmembrane region" description="Helical" evidence="10">
    <location>
        <begin position="113"/>
        <end position="135"/>
    </location>
</feature>
<comment type="subcellular location">
    <subcellularLocation>
        <location evidence="1">Cell membrane</location>
        <topology evidence="1">Multi-pass membrane protein</topology>
    </subcellularLocation>
</comment>
<evidence type="ECO:0000256" key="7">
    <source>
        <dbReference type="ARBA" id="ARBA00023065"/>
    </source>
</evidence>
<dbReference type="PANTHER" id="PTHR10110">
    <property type="entry name" value="SODIUM/HYDROGEN EXCHANGER"/>
    <property type="match status" value="1"/>
</dbReference>
<keyword evidence="6" id="KW-0915">Sodium</keyword>
<dbReference type="PANTHER" id="PTHR10110:SF86">
    <property type="entry name" value="SODIUM_HYDROGEN EXCHANGER 7"/>
    <property type="match status" value="1"/>
</dbReference>
<dbReference type="Gene3D" id="6.10.140.1330">
    <property type="match status" value="1"/>
</dbReference>
<keyword evidence="4 10" id="KW-0812">Transmembrane</keyword>